<accession>A0A377YUE2</accession>
<organism evidence="2 3">
    <name type="scientific">Klebsiella pneumoniae subsp. ozaenae</name>
    <dbReference type="NCBI Taxonomy" id="574"/>
    <lineage>
        <taxon>Bacteria</taxon>
        <taxon>Pseudomonadati</taxon>
        <taxon>Pseudomonadota</taxon>
        <taxon>Gammaproteobacteria</taxon>
        <taxon>Enterobacterales</taxon>
        <taxon>Enterobacteriaceae</taxon>
        <taxon>Klebsiella/Raoultella group</taxon>
        <taxon>Klebsiella</taxon>
        <taxon>Klebsiella pneumoniae complex</taxon>
    </lineage>
</organism>
<name>A0A377YUE2_KLEPO</name>
<evidence type="ECO:0000256" key="1">
    <source>
        <dbReference type="SAM" id="Phobius"/>
    </source>
</evidence>
<sequence length="44" mass="4597">MTDFAALLSQGITSAWLFIPSAILLGALHGLEPGHLKNVLPAVL</sequence>
<reference evidence="2 3" key="1">
    <citation type="submission" date="2018-06" db="EMBL/GenBank/DDBJ databases">
        <authorList>
            <consortium name="Pathogen Informatics"/>
            <person name="Doyle S."/>
        </authorList>
    </citation>
    <scope>NUCLEOTIDE SEQUENCE [LARGE SCALE GENOMIC DNA]</scope>
    <source>
        <strain evidence="2 3">NCTC10313</strain>
    </source>
</reference>
<evidence type="ECO:0000313" key="2">
    <source>
        <dbReference type="EMBL" id="STU54389.1"/>
    </source>
</evidence>
<keyword evidence="1" id="KW-1133">Transmembrane helix</keyword>
<keyword evidence="1" id="KW-0812">Transmembrane</keyword>
<dbReference type="AlphaFoldDB" id="A0A377YUE2"/>
<protein>
    <submittedName>
        <fullName evidence="2">Nickel/cobalt efflux protein RcnA</fullName>
    </submittedName>
</protein>
<evidence type="ECO:0000313" key="3">
    <source>
        <dbReference type="Proteomes" id="UP000254487"/>
    </source>
</evidence>
<gene>
    <name evidence="2" type="primary">rcnA_2</name>
    <name evidence="2" type="ORF">NCTC10313_00133</name>
</gene>
<keyword evidence="1" id="KW-0472">Membrane</keyword>
<dbReference type="Proteomes" id="UP000254487">
    <property type="component" value="Unassembled WGS sequence"/>
</dbReference>
<feature type="transmembrane region" description="Helical" evidence="1">
    <location>
        <begin position="6"/>
        <end position="28"/>
    </location>
</feature>
<dbReference type="EMBL" id="UGLW01000002">
    <property type="protein sequence ID" value="STU54389.1"/>
    <property type="molecule type" value="Genomic_DNA"/>
</dbReference>
<proteinExistence type="predicted"/>